<dbReference type="STRING" id="51511.ENSCSAVP00000014629"/>
<feature type="domain" description="Ribose-phosphate pyrophosphokinase N-terminal" evidence="4">
    <location>
        <begin position="11"/>
        <end position="126"/>
    </location>
</feature>
<evidence type="ECO:0000259" key="4">
    <source>
        <dbReference type="Pfam" id="PF13793"/>
    </source>
</evidence>
<comment type="similarity">
    <text evidence="1">Belongs to the ribose-phosphate pyrophosphokinase family.</text>
</comment>
<dbReference type="AlphaFoldDB" id="H2ZAL4"/>
<name>H2ZAL4_CIOSA</name>
<dbReference type="Gene3D" id="3.40.50.2020">
    <property type="match status" value="2"/>
</dbReference>
<keyword evidence="2" id="KW-0545">Nucleotide biosynthesis</keyword>
<dbReference type="GO" id="GO:0005737">
    <property type="term" value="C:cytoplasm"/>
    <property type="evidence" value="ECO:0007669"/>
    <property type="project" value="TreeGrafter"/>
</dbReference>
<evidence type="ECO:0000256" key="3">
    <source>
        <dbReference type="SAM" id="MobiDB-lite"/>
    </source>
</evidence>
<reference evidence="5" key="2">
    <citation type="submission" date="2025-08" db="UniProtKB">
        <authorList>
            <consortium name="Ensembl"/>
        </authorList>
    </citation>
    <scope>IDENTIFICATION</scope>
</reference>
<dbReference type="NCBIfam" id="TIGR01251">
    <property type="entry name" value="ribP_PPkin"/>
    <property type="match status" value="1"/>
</dbReference>
<sequence length="399" mass="44083">MNAYPDAGKEMLLFTGNSHQELARLVASRMCVKIGTCAVYQKPNKETQVEIGESVRGKDVFILQTGSRDVNDAIMELLIMAYACNTSSAKRIIGVIPYLPYSKQCKMRKRGSVVSKLVASMLCKAGFHHIITMDLHQKEIQGFFDVPIDNLRASPFLIQYIQDQIPDYRNAVIVAKTPASAKKAQSFAERLRLGIAVIHGEPQDFDSDMEDGRHSPPPQDAGGRPSGSSIQRAGGDFKSVESSWPPGFTLPQSLRHGQRIRTVSTGHFEQLEIPLLTAKEKPPINVVGDVGGKIAIIVDDIIDDVDPFVAAADILKERGAYKVYVMATHGLLSLDAPHILEDSSIDEVVVTNTVPHELQKLQCHKIKTVDISFILSEAIRRIHHGESMSYLFRNISIDD</sequence>
<dbReference type="InterPro" id="IPR005946">
    <property type="entry name" value="Rib-P_diPkinase"/>
</dbReference>
<dbReference type="InterPro" id="IPR000836">
    <property type="entry name" value="PRTase_dom"/>
</dbReference>
<accession>H2ZAL4</accession>
<dbReference type="Ensembl" id="ENSCSAVT00000014796.1">
    <property type="protein sequence ID" value="ENSCSAVP00000014629.1"/>
    <property type="gene ID" value="ENSCSAVG00000008549.1"/>
</dbReference>
<dbReference type="Pfam" id="PF14572">
    <property type="entry name" value="Pribosyl_synth"/>
    <property type="match status" value="1"/>
</dbReference>
<dbReference type="OMA" id="NTVPHEG"/>
<dbReference type="GO" id="GO:0002189">
    <property type="term" value="C:ribose phosphate diphosphokinase complex"/>
    <property type="evidence" value="ECO:0007669"/>
    <property type="project" value="TreeGrafter"/>
</dbReference>
<evidence type="ECO:0000313" key="6">
    <source>
        <dbReference type="Proteomes" id="UP000007875"/>
    </source>
</evidence>
<keyword evidence="6" id="KW-1185">Reference proteome</keyword>
<dbReference type="GO" id="GO:0006015">
    <property type="term" value="P:5-phosphoribose 1-diphosphate biosynthetic process"/>
    <property type="evidence" value="ECO:0007669"/>
    <property type="project" value="TreeGrafter"/>
</dbReference>
<dbReference type="Pfam" id="PF13793">
    <property type="entry name" value="Pribosyltran_N"/>
    <property type="match status" value="1"/>
</dbReference>
<dbReference type="SUPFAM" id="SSF53271">
    <property type="entry name" value="PRTase-like"/>
    <property type="match status" value="2"/>
</dbReference>
<dbReference type="GO" id="GO:0004749">
    <property type="term" value="F:ribose phosphate diphosphokinase activity"/>
    <property type="evidence" value="ECO:0007669"/>
    <property type="project" value="TreeGrafter"/>
</dbReference>
<dbReference type="InParanoid" id="H2ZAL4"/>
<dbReference type="PANTHER" id="PTHR10210">
    <property type="entry name" value="RIBOSE-PHOSPHATE DIPHOSPHOKINASE FAMILY MEMBER"/>
    <property type="match status" value="1"/>
</dbReference>
<reference evidence="5" key="3">
    <citation type="submission" date="2025-09" db="UniProtKB">
        <authorList>
            <consortium name="Ensembl"/>
        </authorList>
    </citation>
    <scope>IDENTIFICATION</scope>
</reference>
<evidence type="ECO:0000256" key="1">
    <source>
        <dbReference type="ARBA" id="ARBA00006478"/>
    </source>
</evidence>
<feature type="region of interest" description="Disordered" evidence="3">
    <location>
        <begin position="203"/>
        <end position="241"/>
    </location>
</feature>
<dbReference type="FunFam" id="3.40.50.2020:FF:000024">
    <property type="entry name" value="Putative phosphoribosyl pyrophosphate synthase-associated protein 1"/>
    <property type="match status" value="1"/>
</dbReference>
<dbReference type="SMART" id="SM01400">
    <property type="entry name" value="Pribosyltran_N"/>
    <property type="match status" value="1"/>
</dbReference>
<dbReference type="PANTHER" id="PTHR10210:SF53">
    <property type="entry name" value="GH23275P"/>
    <property type="match status" value="1"/>
</dbReference>
<dbReference type="InterPro" id="IPR029099">
    <property type="entry name" value="Pribosyltran_N"/>
</dbReference>
<dbReference type="GO" id="GO:0000287">
    <property type="term" value="F:magnesium ion binding"/>
    <property type="evidence" value="ECO:0007669"/>
    <property type="project" value="InterPro"/>
</dbReference>
<evidence type="ECO:0000313" key="5">
    <source>
        <dbReference type="Ensembl" id="ENSCSAVP00000014629.1"/>
    </source>
</evidence>
<dbReference type="GO" id="GO:0006164">
    <property type="term" value="P:purine nucleotide biosynthetic process"/>
    <property type="evidence" value="ECO:0007669"/>
    <property type="project" value="TreeGrafter"/>
</dbReference>
<dbReference type="GO" id="GO:0005524">
    <property type="term" value="F:ATP binding"/>
    <property type="evidence" value="ECO:0007669"/>
    <property type="project" value="TreeGrafter"/>
</dbReference>
<protein>
    <recommendedName>
        <fullName evidence="4">Ribose-phosphate pyrophosphokinase N-terminal domain-containing protein</fullName>
    </recommendedName>
</protein>
<dbReference type="eggNOG" id="KOG1503">
    <property type="taxonomic scope" value="Eukaryota"/>
</dbReference>
<reference evidence="6" key="1">
    <citation type="submission" date="2003-08" db="EMBL/GenBank/DDBJ databases">
        <authorList>
            <person name="Birren B."/>
            <person name="Nusbaum C."/>
            <person name="Abebe A."/>
            <person name="Abouelleil A."/>
            <person name="Adekoya E."/>
            <person name="Ait-zahra M."/>
            <person name="Allen N."/>
            <person name="Allen T."/>
            <person name="An P."/>
            <person name="Anderson M."/>
            <person name="Anderson S."/>
            <person name="Arachchi H."/>
            <person name="Armbruster J."/>
            <person name="Bachantsang P."/>
            <person name="Baldwin J."/>
            <person name="Barry A."/>
            <person name="Bayul T."/>
            <person name="Blitshsteyn B."/>
            <person name="Bloom T."/>
            <person name="Blye J."/>
            <person name="Boguslavskiy L."/>
            <person name="Borowsky M."/>
            <person name="Boukhgalter B."/>
            <person name="Brunache A."/>
            <person name="Butler J."/>
            <person name="Calixte N."/>
            <person name="Calvo S."/>
            <person name="Camarata J."/>
            <person name="Campo K."/>
            <person name="Chang J."/>
            <person name="Cheshatsang Y."/>
            <person name="Citroen M."/>
            <person name="Collymore A."/>
            <person name="Considine T."/>
            <person name="Cook A."/>
            <person name="Cooke P."/>
            <person name="Corum B."/>
            <person name="Cuomo C."/>
            <person name="David R."/>
            <person name="Dawoe T."/>
            <person name="Degray S."/>
            <person name="Dodge S."/>
            <person name="Dooley K."/>
            <person name="Dorje P."/>
            <person name="Dorjee K."/>
            <person name="Dorris L."/>
            <person name="Duffey N."/>
            <person name="Dupes A."/>
            <person name="Elkins T."/>
            <person name="Engels R."/>
            <person name="Erickson J."/>
            <person name="Farina A."/>
            <person name="Faro S."/>
            <person name="Ferreira P."/>
            <person name="Fischer H."/>
            <person name="Fitzgerald M."/>
            <person name="Foley K."/>
            <person name="Gage D."/>
            <person name="Galagan J."/>
            <person name="Gearin G."/>
            <person name="Gnerre S."/>
            <person name="Gnirke A."/>
            <person name="Goyette A."/>
            <person name="Graham J."/>
            <person name="Grandbois E."/>
            <person name="Gyaltsen K."/>
            <person name="Hafez N."/>
            <person name="Hagopian D."/>
            <person name="Hagos B."/>
            <person name="Hall J."/>
            <person name="Hatcher B."/>
            <person name="Heller A."/>
            <person name="Higgins H."/>
            <person name="Honan T."/>
            <person name="Horn A."/>
            <person name="Houde N."/>
            <person name="Hughes L."/>
            <person name="Hulme W."/>
            <person name="Husby E."/>
            <person name="Iliev I."/>
            <person name="Jaffe D."/>
            <person name="Jones C."/>
            <person name="Kamal M."/>
            <person name="Kamat A."/>
            <person name="Kamvysselis M."/>
            <person name="Karlsson E."/>
            <person name="Kells C."/>
            <person name="Kieu A."/>
            <person name="Kisner P."/>
            <person name="Kodira C."/>
            <person name="Kulbokas E."/>
            <person name="Labutti K."/>
            <person name="Lama D."/>
            <person name="Landers T."/>
            <person name="Leger J."/>
            <person name="Levine S."/>
            <person name="Lewis D."/>
            <person name="Lewis T."/>
            <person name="Lindblad-toh K."/>
            <person name="Liu X."/>
            <person name="Lokyitsang T."/>
            <person name="Lokyitsang Y."/>
            <person name="Lucien O."/>
            <person name="Lui A."/>
            <person name="Ma L.J."/>
            <person name="Mabbitt R."/>
            <person name="Macdonald J."/>
            <person name="Maclean C."/>
            <person name="Major J."/>
            <person name="Manning J."/>
            <person name="Marabella R."/>
            <person name="Maru K."/>
            <person name="Matthews C."/>
            <person name="Mauceli E."/>
            <person name="Mccarthy M."/>
            <person name="Mcdonough S."/>
            <person name="Mcghee T."/>
            <person name="Meldrim J."/>
            <person name="Meneus L."/>
            <person name="Mesirov J."/>
            <person name="Mihalev A."/>
            <person name="Mihova T."/>
            <person name="Mikkelsen T."/>
            <person name="Mlenga V."/>
            <person name="Moru K."/>
            <person name="Mozes J."/>
            <person name="Mulrain L."/>
            <person name="Munson G."/>
            <person name="Naylor J."/>
            <person name="Newes C."/>
            <person name="Nguyen C."/>
            <person name="Nguyen N."/>
            <person name="Nguyen T."/>
            <person name="Nicol R."/>
            <person name="Nielsen C."/>
            <person name="Nizzari M."/>
            <person name="Norbu C."/>
            <person name="Norbu N."/>
            <person name="O'donnell P."/>
            <person name="Okoawo O."/>
            <person name="O'leary S."/>
            <person name="Omotosho B."/>
            <person name="O'neill K."/>
            <person name="Osman S."/>
            <person name="Parker S."/>
            <person name="Perrin D."/>
            <person name="Phunkhang P."/>
            <person name="Piqani B."/>
            <person name="Purcell S."/>
            <person name="Rachupka T."/>
            <person name="Ramasamy U."/>
            <person name="Rameau R."/>
            <person name="Ray V."/>
            <person name="Raymond C."/>
            <person name="Retta R."/>
            <person name="Richardson S."/>
            <person name="Rise C."/>
            <person name="Rodriguez J."/>
            <person name="Rogers J."/>
            <person name="Rogov P."/>
            <person name="Rutman M."/>
            <person name="Schupbach R."/>
            <person name="Seaman C."/>
            <person name="Settipalli S."/>
            <person name="Sharpe T."/>
            <person name="Sheridan J."/>
            <person name="Sherpa N."/>
            <person name="Shi J."/>
            <person name="Smirnov S."/>
            <person name="Smith C."/>
            <person name="Sougnez C."/>
            <person name="Spencer B."/>
            <person name="Stalker J."/>
            <person name="Stange-thomann N."/>
            <person name="Stavropoulos S."/>
            <person name="Stetson K."/>
            <person name="Stone C."/>
            <person name="Stone S."/>
            <person name="Stubbs M."/>
            <person name="Talamas J."/>
            <person name="Tchuinga P."/>
            <person name="Tenzing P."/>
            <person name="Tesfaye S."/>
            <person name="Theodore J."/>
            <person name="Thoulutsang Y."/>
            <person name="Topham K."/>
            <person name="Towey S."/>
            <person name="Tsamla T."/>
            <person name="Tsomo N."/>
            <person name="Vallee D."/>
            <person name="Vassiliev H."/>
            <person name="Venkataraman V."/>
            <person name="Vinson J."/>
            <person name="Vo A."/>
            <person name="Wade C."/>
            <person name="Wang S."/>
            <person name="Wangchuk T."/>
            <person name="Wangdi T."/>
            <person name="Whittaker C."/>
            <person name="Wilkinson J."/>
            <person name="Wu Y."/>
            <person name="Wyman D."/>
            <person name="Yadav S."/>
            <person name="Yang S."/>
            <person name="Yang X."/>
            <person name="Yeager S."/>
            <person name="Yee E."/>
            <person name="Young G."/>
            <person name="Zainoun J."/>
            <person name="Zembeck L."/>
            <person name="Zimmer A."/>
            <person name="Zody M."/>
            <person name="Lander E."/>
        </authorList>
    </citation>
    <scope>NUCLEOTIDE SEQUENCE [LARGE SCALE GENOMIC DNA]</scope>
</reference>
<dbReference type="GeneTree" id="ENSGT00950000182803"/>
<dbReference type="Proteomes" id="UP000007875">
    <property type="component" value="Unassembled WGS sequence"/>
</dbReference>
<proteinExistence type="inferred from homology"/>
<evidence type="ECO:0000256" key="2">
    <source>
        <dbReference type="ARBA" id="ARBA00022727"/>
    </source>
</evidence>
<organism evidence="5 6">
    <name type="scientific">Ciona savignyi</name>
    <name type="common">Pacific transparent sea squirt</name>
    <dbReference type="NCBI Taxonomy" id="51511"/>
    <lineage>
        <taxon>Eukaryota</taxon>
        <taxon>Metazoa</taxon>
        <taxon>Chordata</taxon>
        <taxon>Tunicata</taxon>
        <taxon>Ascidiacea</taxon>
        <taxon>Phlebobranchia</taxon>
        <taxon>Cionidae</taxon>
        <taxon>Ciona</taxon>
    </lineage>
</organism>
<dbReference type="CDD" id="cd06223">
    <property type="entry name" value="PRTases_typeI"/>
    <property type="match status" value="1"/>
</dbReference>
<dbReference type="FunCoup" id="H2ZAL4">
    <property type="interactions" value="313"/>
</dbReference>
<dbReference type="InterPro" id="IPR029057">
    <property type="entry name" value="PRTase-like"/>
</dbReference>